<evidence type="ECO:0000313" key="1">
    <source>
        <dbReference type="EMBL" id="RLC36161.1"/>
    </source>
</evidence>
<evidence type="ECO:0000313" key="2">
    <source>
        <dbReference type="Proteomes" id="UP000281261"/>
    </source>
</evidence>
<sequence length="296" mass="35639">MKVLDAKAEEVQELLRSEYVKSRERYRFKVPKPKKHLFLDNVFLDEYKYKGYKFEVEDEKLRKYSKIYEATINTLYGKEIVRDLLYKVISDLYRKKTFGKRVYDYLELEVAYIPFGPRKRYYVLKYTKPPPSALFNIISNENLYKLEEGIKRIFPYIREKEKRIDTYKGMCYDLFDIIGLLCYERKPVKIENFQDLLDYFDKNLKISMSGKIVFFTKIFQNLVSKIANYPILKIFDGVSKEEFYEIVRDYLKALKNPYYALLDQLKANYDHIIEAVEDKVLRLQLGKLNYVYSSII</sequence>
<gene>
    <name evidence="1" type="ORF">DRH29_05115</name>
</gene>
<dbReference type="EMBL" id="QMNG01000079">
    <property type="protein sequence ID" value="RLC36161.1"/>
    <property type="molecule type" value="Genomic_DNA"/>
</dbReference>
<reference evidence="1 2" key="1">
    <citation type="submission" date="2018-06" db="EMBL/GenBank/DDBJ databases">
        <title>Extensive metabolic versatility and redundancy in microbially diverse, dynamic hydrothermal sediments.</title>
        <authorList>
            <person name="Dombrowski N."/>
            <person name="Teske A."/>
            <person name="Baker B.J."/>
        </authorList>
    </citation>
    <scope>NUCLEOTIDE SEQUENCE [LARGE SCALE GENOMIC DNA]</scope>
    <source>
        <strain evidence="1">B79_G16</strain>
    </source>
</reference>
<organism evidence="1 2">
    <name type="scientific">candidate division Kazan bacterium</name>
    <dbReference type="NCBI Taxonomy" id="2202143"/>
    <lineage>
        <taxon>Bacteria</taxon>
        <taxon>Bacteria division Kazan-3B-28</taxon>
    </lineage>
</organism>
<proteinExistence type="predicted"/>
<accession>A0A420ZBC9</accession>
<protein>
    <submittedName>
        <fullName evidence="1">Uncharacterized protein</fullName>
    </submittedName>
</protein>
<name>A0A420ZBC9_UNCK3</name>
<comment type="caution">
    <text evidence="1">The sequence shown here is derived from an EMBL/GenBank/DDBJ whole genome shotgun (WGS) entry which is preliminary data.</text>
</comment>
<dbReference type="AlphaFoldDB" id="A0A420ZBC9"/>
<dbReference type="Proteomes" id="UP000281261">
    <property type="component" value="Unassembled WGS sequence"/>
</dbReference>